<feature type="compositionally biased region" description="Polar residues" evidence="1">
    <location>
        <begin position="82"/>
        <end position="92"/>
    </location>
</feature>
<keyword evidence="3" id="KW-1185">Reference proteome</keyword>
<feature type="region of interest" description="Disordered" evidence="1">
    <location>
        <begin position="1"/>
        <end position="21"/>
    </location>
</feature>
<gene>
    <name evidence="2" type="ORF">SAMN05444167_0637</name>
</gene>
<dbReference type="EMBL" id="LT629690">
    <property type="protein sequence ID" value="SDE85482.1"/>
    <property type="molecule type" value="Genomic_DNA"/>
</dbReference>
<protein>
    <submittedName>
        <fullName evidence="2">Uncharacterized protein</fullName>
    </submittedName>
</protein>
<feature type="region of interest" description="Disordered" evidence="1">
    <location>
        <begin position="472"/>
        <end position="517"/>
    </location>
</feature>
<proteinExistence type="predicted"/>
<accession>A0A1G7GBG9</accession>
<feature type="region of interest" description="Disordered" evidence="1">
    <location>
        <begin position="79"/>
        <end position="105"/>
    </location>
</feature>
<dbReference type="AlphaFoldDB" id="A0A1G7GBG9"/>
<evidence type="ECO:0000256" key="1">
    <source>
        <dbReference type="SAM" id="MobiDB-lite"/>
    </source>
</evidence>
<reference evidence="2 3" key="1">
    <citation type="submission" date="2016-10" db="EMBL/GenBank/DDBJ databases">
        <authorList>
            <person name="de Groot N.N."/>
        </authorList>
    </citation>
    <scope>NUCLEOTIDE SEQUENCE [LARGE SCALE GENOMIC DNA]</scope>
    <source>
        <strain evidence="2 3">GAS232</strain>
    </source>
</reference>
<evidence type="ECO:0000313" key="3">
    <source>
        <dbReference type="Proteomes" id="UP000182427"/>
    </source>
</evidence>
<dbReference type="Proteomes" id="UP000182427">
    <property type="component" value="Chromosome I"/>
</dbReference>
<feature type="compositionally biased region" description="Basic and acidic residues" evidence="1">
    <location>
        <begin position="93"/>
        <end position="102"/>
    </location>
</feature>
<sequence length="517" mass="56117">MGHETSYSVDDNGNTVATESPTVPGHFFRNIVTAALLGGAAGANGNPAQGFFGGVARGGAAAVNDSRQQDLLKRQEAEEEFQNNQRSQQMQLEKNRDQREQDAFATQETLRKAQVAQANSETLRLNMLTQGADFEQHEKTAEQGKQHFSDFDAAGLAPVFKGIPETEMQDLIKNRPGASSFDWEATGVKLATGADGKPTYQYTYSAYDPKGKVPVSQDTIDQWKKDGMDKYYPEVFNILKPGKEIDATHYIELKRLDSKLFGDNLVRQKADEQTQEFKSKQALAAAQTAHAWAETAAARKQMEMAGLALKQQQMLPKALKALTDSGGDFQKLDAGDKVVIGESLGKLIEGAEKTVHDVLTADPSDKNNYAAEAMRQIGQWRGLVNQAFTVSQNRQDRFDMGLIDKGLGVLGRMSKADALAAINSSKSYTNAEKMALRSAINKTPATFSFNGQTFANIPPGKVALFLQTHPGAEQVSEPEDGPQPGDNSSSQFYRGIRRSLAPTPDISAPAEAGAFGG</sequence>
<organism evidence="2 3">
    <name type="scientific">Terriglobus roseus</name>
    <dbReference type="NCBI Taxonomy" id="392734"/>
    <lineage>
        <taxon>Bacteria</taxon>
        <taxon>Pseudomonadati</taxon>
        <taxon>Acidobacteriota</taxon>
        <taxon>Terriglobia</taxon>
        <taxon>Terriglobales</taxon>
        <taxon>Acidobacteriaceae</taxon>
        <taxon>Terriglobus</taxon>
    </lineage>
</organism>
<name>A0A1G7GBG9_9BACT</name>
<evidence type="ECO:0000313" key="2">
    <source>
        <dbReference type="EMBL" id="SDE85482.1"/>
    </source>
</evidence>